<evidence type="ECO:0000256" key="2">
    <source>
        <dbReference type="ARBA" id="ARBA00004496"/>
    </source>
</evidence>
<evidence type="ECO:0000256" key="9">
    <source>
        <dbReference type="ARBA" id="ARBA00023136"/>
    </source>
</evidence>
<evidence type="ECO:0000256" key="1">
    <source>
        <dbReference type="ARBA" id="ARBA00004389"/>
    </source>
</evidence>
<dbReference type="GO" id="GO:0030970">
    <property type="term" value="P:retrograde protein transport, ER to cytosol"/>
    <property type="evidence" value="ECO:0007669"/>
    <property type="project" value="TreeGrafter"/>
</dbReference>
<dbReference type="InterPro" id="IPR009703">
    <property type="entry name" value="Selenoprotein_S"/>
</dbReference>
<keyword evidence="8 11" id="KW-1133">Transmembrane helix</keyword>
<gene>
    <name evidence="12" type="ORF">PSYICH_LOCUS1064</name>
</gene>
<evidence type="ECO:0000256" key="11">
    <source>
        <dbReference type="SAM" id="Phobius"/>
    </source>
</evidence>
<evidence type="ECO:0000313" key="13">
    <source>
        <dbReference type="Proteomes" id="UP001153636"/>
    </source>
</evidence>
<feature type="compositionally biased region" description="Basic and acidic residues" evidence="10">
    <location>
        <begin position="86"/>
        <end position="117"/>
    </location>
</feature>
<dbReference type="GO" id="GO:0030968">
    <property type="term" value="P:endoplasmic reticulum unfolded protein response"/>
    <property type="evidence" value="ECO:0007669"/>
    <property type="project" value="TreeGrafter"/>
</dbReference>
<dbReference type="PANTHER" id="PTHR28621">
    <property type="entry name" value="SELENOPROTEIN S"/>
    <property type="match status" value="1"/>
</dbReference>
<dbReference type="OrthoDB" id="75792at2759"/>
<protein>
    <recommendedName>
        <fullName evidence="14">Selenoprotein S</fullName>
    </recommendedName>
</protein>
<proteinExistence type="inferred from homology"/>
<accession>A0A9P0CCR2</accession>
<feature type="transmembrane region" description="Helical" evidence="11">
    <location>
        <begin position="21"/>
        <end position="40"/>
    </location>
</feature>
<evidence type="ECO:0000256" key="3">
    <source>
        <dbReference type="ARBA" id="ARBA00011034"/>
    </source>
</evidence>
<dbReference type="EMBL" id="OV651813">
    <property type="protein sequence ID" value="CAH1099614.1"/>
    <property type="molecule type" value="Genomic_DNA"/>
</dbReference>
<evidence type="ECO:0000256" key="8">
    <source>
        <dbReference type="ARBA" id="ARBA00022989"/>
    </source>
</evidence>
<keyword evidence="7" id="KW-0712">Selenocysteine</keyword>
<evidence type="ECO:0000256" key="6">
    <source>
        <dbReference type="ARBA" id="ARBA00022824"/>
    </source>
</evidence>
<keyword evidence="5 11" id="KW-0812">Transmembrane</keyword>
<reference evidence="12" key="1">
    <citation type="submission" date="2022-01" db="EMBL/GenBank/DDBJ databases">
        <authorList>
            <person name="King R."/>
        </authorList>
    </citation>
    <scope>NUCLEOTIDE SEQUENCE</scope>
</reference>
<keyword evidence="4" id="KW-0963">Cytoplasm</keyword>
<dbReference type="AlphaFoldDB" id="A0A9P0CCR2"/>
<evidence type="ECO:0000313" key="12">
    <source>
        <dbReference type="EMBL" id="CAH1099614.1"/>
    </source>
</evidence>
<organism evidence="12 13">
    <name type="scientific">Psylliodes chrysocephalus</name>
    <dbReference type="NCBI Taxonomy" id="3402493"/>
    <lineage>
        <taxon>Eukaryota</taxon>
        <taxon>Metazoa</taxon>
        <taxon>Ecdysozoa</taxon>
        <taxon>Arthropoda</taxon>
        <taxon>Hexapoda</taxon>
        <taxon>Insecta</taxon>
        <taxon>Pterygota</taxon>
        <taxon>Neoptera</taxon>
        <taxon>Endopterygota</taxon>
        <taxon>Coleoptera</taxon>
        <taxon>Polyphaga</taxon>
        <taxon>Cucujiformia</taxon>
        <taxon>Chrysomeloidea</taxon>
        <taxon>Chrysomelidae</taxon>
        <taxon>Galerucinae</taxon>
        <taxon>Alticini</taxon>
        <taxon>Psylliodes</taxon>
    </lineage>
</organism>
<name>A0A9P0CCR2_9CUCU</name>
<dbReference type="Proteomes" id="UP001153636">
    <property type="component" value="Chromosome 1"/>
</dbReference>
<dbReference type="GO" id="GO:0036502">
    <property type="term" value="C:Derlin-1-VIMP complex"/>
    <property type="evidence" value="ECO:0007669"/>
    <property type="project" value="TreeGrafter"/>
</dbReference>
<evidence type="ECO:0000256" key="5">
    <source>
        <dbReference type="ARBA" id="ARBA00022692"/>
    </source>
</evidence>
<evidence type="ECO:0000256" key="4">
    <source>
        <dbReference type="ARBA" id="ARBA00022490"/>
    </source>
</evidence>
<dbReference type="Gene3D" id="6.10.250.2950">
    <property type="match status" value="1"/>
</dbReference>
<evidence type="ECO:0008006" key="14">
    <source>
        <dbReference type="Google" id="ProtNLM"/>
    </source>
</evidence>
<comment type="subcellular location">
    <subcellularLocation>
        <location evidence="2">Cytoplasm</location>
    </subcellularLocation>
    <subcellularLocation>
        <location evidence="1">Endoplasmic reticulum membrane</location>
        <topology evidence="1">Single-pass membrane protein</topology>
    </subcellularLocation>
</comment>
<evidence type="ECO:0000256" key="7">
    <source>
        <dbReference type="ARBA" id="ARBA00022933"/>
    </source>
</evidence>
<dbReference type="PANTHER" id="PTHR28621:SF1">
    <property type="entry name" value="SELENOPROTEIN S"/>
    <property type="match status" value="1"/>
</dbReference>
<dbReference type="GO" id="GO:0036513">
    <property type="term" value="C:Derlin-1 retrotranslocation complex"/>
    <property type="evidence" value="ECO:0007669"/>
    <property type="project" value="TreeGrafter"/>
</dbReference>
<dbReference type="Pfam" id="PF06936">
    <property type="entry name" value="Selenoprotein_S"/>
    <property type="match status" value="1"/>
</dbReference>
<keyword evidence="6" id="KW-0256">Endoplasmic reticulum</keyword>
<feature type="region of interest" description="Disordered" evidence="10">
    <location>
        <begin position="86"/>
        <end position="160"/>
    </location>
</feature>
<keyword evidence="9 11" id="KW-0472">Membrane</keyword>
<keyword evidence="13" id="KW-1185">Reference proteome</keyword>
<comment type="similarity">
    <text evidence="3">Belongs to the selenoprotein S family.</text>
</comment>
<sequence>MDEEIEYPSHFSDTISTVVDIIANYGWYILISVVATLYLYEKYLKSRFRTYKSQKEEAEYSAKYHKNPDLLSARLLAQEKRTRELQEKYQRDAEEHKKKLEEREEKRKNELLEKYNDGGHTLGPSSSKSFKPEYNPLMGSGSSTNYKPQKRSACSKGGCG</sequence>
<evidence type="ECO:0000256" key="10">
    <source>
        <dbReference type="SAM" id="MobiDB-lite"/>
    </source>
</evidence>